<accession>A0A2V3ZY63</accession>
<dbReference type="Proteomes" id="UP000248079">
    <property type="component" value="Unassembled WGS sequence"/>
</dbReference>
<dbReference type="RefSeq" id="WP_110360224.1">
    <property type="nucleotide sequence ID" value="NZ_QFLI01000003.1"/>
</dbReference>
<evidence type="ECO:0000256" key="1">
    <source>
        <dbReference type="SAM" id="Coils"/>
    </source>
</evidence>
<dbReference type="AlphaFoldDB" id="A0A2V3ZY63"/>
<proteinExistence type="predicted"/>
<keyword evidence="3" id="KW-1185">Reference proteome</keyword>
<protein>
    <submittedName>
        <fullName evidence="2">Uncharacterized protein</fullName>
    </submittedName>
</protein>
<feature type="coiled-coil region" evidence="1">
    <location>
        <begin position="62"/>
        <end position="89"/>
    </location>
</feature>
<dbReference type="EMBL" id="QFLI01000003">
    <property type="protein sequence ID" value="PXY01412.1"/>
    <property type="molecule type" value="Genomic_DNA"/>
</dbReference>
<evidence type="ECO:0000313" key="3">
    <source>
        <dbReference type="Proteomes" id="UP000248079"/>
    </source>
</evidence>
<name>A0A2V3ZY63_9BACT</name>
<evidence type="ECO:0000313" key="2">
    <source>
        <dbReference type="EMBL" id="PXY01412.1"/>
    </source>
</evidence>
<keyword evidence="1" id="KW-0175">Coiled coil</keyword>
<sequence>MTKNEITAIKDIITNDLMKYKGFYFNRNIRRNLKVVEEYVEVIQDHIKKLQPEGYDKISEKIKEYNEKIEKIIKPIKDLEEEFNKLKENGTDKTLLEADYSNRFKALNEETNKEIEPLKIEYKKEIEIFEAYNKEVEKFLSEEADDIEFIKIKEENIPSVVLEGIGFNASIVLEEIMEEKK</sequence>
<gene>
    <name evidence="2" type="ORF">DF185_07970</name>
</gene>
<organism evidence="2 3">
    <name type="scientific">Marinifilum breve</name>
    <dbReference type="NCBI Taxonomy" id="2184082"/>
    <lineage>
        <taxon>Bacteria</taxon>
        <taxon>Pseudomonadati</taxon>
        <taxon>Bacteroidota</taxon>
        <taxon>Bacteroidia</taxon>
        <taxon>Marinilabiliales</taxon>
        <taxon>Marinifilaceae</taxon>
    </lineage>
</organism>
<reference evidence="2 3" key="1">
    <citation type="submission" date="2018-05" db="EMBL/GenBank/DDBJ databases">
        <title>Marinifilum breve JC075T sp. nov., a marine bacterium isolated from Yongle Blue Hole in the South China Sea.</title>
        <authorList>
            <person name="Fu T."/>
        </authorList>
    </citation>
    <scope>NUCLEOTIDE SEQUENCE [LARGE SCALE GENOMIC DNA]</scope>
    <source>
        <strain evidence="2 3">JC075</strain>
    </source>
</reference>
<comment type="caution">
    <text evidence="2">The sequence shown here is derived from an EMBL/GenBank/DDBJ whole genome shotgun (WGS) entry which is preliminary data.</text>
</comment>